<evidence type="ECO:0000256" key="1">
    <source>
        <dbReference type="SAM" id="MobiDB-lite"/>
    </source>
</evidence>
<protein>
    <submittedName>
        <fullName evidence="3">Uncharacterized protein</fullName>
    </submittedName>
</protein>
<keyword evidence="2" id="KW-0472">Membrane</keyword>
<proteinExistence type="predicted"/>
<comment type="caution">
    <text evidence="3">The sequence shown here is derived from an EMBL/GenBank/DDBJ whole genome shotgun (WGS) entry which is preliminary data.</text>
</comment>
<reference evidence="3" key="1">
    <citation type="journal article" date="2023" name="Science">
        <title>Genome structures resolve the early diversification of teleost fishes.</title>
        <authorList>
            <person name="Parey E."/>
            <person name="Louis A."/>
            <person name="Montfort J."/>
            <person name="Bouchez O."/>
            <person name="Roques C."/>
            <person name="Iampietro C."/>
            <person name="Lluch J."/>
            <person name="Castinel A."/>
            <person name="Donnadieu C."/>
            <person name="Desvignes T."/>
            <person name="Floi Bucao C."/>
            <person name="Jouanno E."/>
            <person name="Wen M."/>
            <person name="Mejri S."/>
            <person name="Dirks R."/>
            <person name="Jansen H."/>
            <person name="Henkel C."/>
            <person name="Chen W.J."/>
            <person name="Zahm M."/>
            <person name="Cabau C."/>
            <person name="Klopp C."/>
            <person name="Thompson A.W."/>
            <person name="Robinson-Rechavi M."/>
            <person name="Braasch I."/>
            <person name="Lecointre G."/>
            <person name="Bobe J."/>
            <person name="Postlethwait J.H."/>
            <person name="Berthelot C."/>
            <person name="Roest Crollius H."/>
            <person name="Guiguen Y."/>
        </authorList>
    </citation>
    <scope>NUCLEOTIDE SEQUENCE</scope>
    <source>
        <strain evidence="3">WJC10195</strain>
    </source>
</reference>
<evidence type="ECO:0000313" key="4">
    <source>
        <dbReference type="Proteomes" id="UP001152622"/>
    </source>
</evidence>
<sequence length="141" mass="15607">MAVSLNSERYDLYLEASSTAHGAEHLVLLSVSLCLQVYGPSLLLLLFFIMEIPCLSAEGTARPGPAGHAPQGFWNFTWTAEDELSFPEEVTSSESGCHGNRELCDRPSQNRWSLGIPEGPWEARPDRAKSGTRLQNWEEGE</sequence>
<keyword evidence="2" id="KW-1133">Transmembrane helix</keyword>
<feature type="region of interest" description="Disordered" evidence="1">
    <location>
        <begin position="89"/>
        <end position="141"/>
    </location>
</feature>
<keyword evidence="2" id="KW-0812">Transmembrane</keyword>
<dbReference type="EMBL" id="JAINUF010000015">
    <property type="protein sequence ID" value="KAJ8340991.1"/>
    <property type="molecule type" value="Genomic_DNA"/>
</dbReference>
<dbReference type="OrthoDB" id="8961659at2759"/>
<accession>A0A9Q1ELE0</accession>
<feature type="transmembrane region" description="Helical" evidence="2">
    <location>
        <begin position="26"/>
        <end position="49"/>
    </location>
</feature>
<evidence type="ECO:0000256" key="2">
    <source>
        <dbReference type="SAM" id="Phobius"/>
    </source>
</evidence>
<dbReference type="Proteomes" id="UP001152622">
    <property type="component" value="Chromosome 15"/>
</dbReference>
<name>A0A9Q1ELE0_SYNKA</name>
<gene>
    <name evidence="3" type="ORF">SKAU_G00332820</name>
</gene>
<keyword evidence="4" id="KW-1185">Reference proteome</keyword>
<organism evidence="3 4">
    <name type="scientific">Synaphobranchus kaupii</name>
    <name type="common">Kaup's arrowtooth eel</name>
    <dbReference type="NCBI Taxonomy" id="118154"/>
    <lineage>
        <taxon>Eukaryota</taxon>
        <taxon>Metazoa</taxon>
        <taxon>Chordata</taxon>
        <taxon>Craniata</taxon>
        <taxon>Vertebrata</taxon>
        <taxon>Euteleostomi</taxon>
        <taxon>Actinopterygii</taxon>
        <taxon>Neopterygii</taxon>
        <taxon>Teleostei</taxon>
        <taxon>Anguilliformes</taxon>
        <taxon>Synaphobranchidae</taxon>
        <taxon>Synaphobranchus</taxon>
    </lineage>
</organism>
<evidence type="ECO:0000313" key="3">
    <source>
        <dbReference type="EMBL" id="KAJ8340991.1"/>
    </source>
</evidence>
<dbReference type="AlphaFoldDB" id="A0A9Q1ELE0"/>